<evidence type="ECO:0000256" key="2">
    <source>
        <dbReference type="ARBA" id="ARBA00009752"/>
    </source>
</evidence>
<dbReference type="InterPro" id="IPR013151">
    <property type="entry name" value="Immunoglobulin_dom"/>
</dbReference>
<dbReference type="InterPro" id="IPR051275">
    <property type="entry name" value="Cell_adhesion_signaling"/>
</dbReference>
<dbReference type="Gene3D" id="3.40.50.10140">
    <property type="entry name" value="Toll/interleukin-1 receptor homology (TIR) domain"/>
    <property type="match status" value="1"/>
</dbReference>
<feature type="domain" description="Ig-like" evidence="12">
    <location>
        <begin position="51"/>
        <end position="153"/>
    </location>
</feature>
<evidence type="ECO:0000313" key="14">
    <source>
        <dbReference type="RefSeq" id="XP_019644975.1"/>
    </source>
</evidence>
<dbReference type="SUPFAM" id="SSF52200">
    <property type="entry name" value="Toll/Interleukin receptor TIR domain"/>
    <property type="match status" value="1"/>
</dbReference>
<dbReference type="RefSeq" id="XP_019644975.1">
    <property type="nucleotide sequence ID" value="XM_019789416.1"/>
</dbReference>
<dbReference type="InterPro" id="IPR003599">
    <property type="entry name" value="Ig_sub"/>
</dbReference>
<dbReference type="Pfam" id="PF13676">
    <property type="entry name" value="TIR_2"/>
    <property type="match status" value="1"/>
</dbReference>
<dbReference type="InterPro" id="IPR007110">
    <property type="entry name" value="Ig-like_dom"/>
</dbReference>
<keyword evidence="3" id="KW-0378">Hydrolase</keyword>
<keyword evidence="10" id="KW-0732">Signal</keyword>
<dbReference type="SUPFAM" id="SSF48726">
    <property type="entry name" value="Immunoglobulin"/>
    <property type="match status" value="2"/>
</dbReference>
<evidence type="ECO:0000256" key="1">
    <source>
        <dbReference type="ARBA" id="ARBA00004479"/>
    </source>
</evidence>
<evidence type="ECO:0000256" key="4">
    <source>
        <dbReference type="ARBA" id="ARBA00023027"/>
    </source>
</evidence>
<dbReference type="OrthoDB" id="10012075at2759"/>
<dbReference type="Pfam" id="PF13927">
    <property type="entry name" value="Ig_3"/>
    <property type="match status" value="1"/>
</dbReference>
<dbReference type="GO" id="GO:0007165">
    <property type="term" value="P:signal transduction"/>
    <property type="evidence" value="ECO:0007669"/>
    <property type="project" value="InterPro"/>
</dbReference>
<protein>
    <submittedName>
        <fullName evidence="14">Hemicentin-2-like</fullName>
    </submittedName>
</protein>
<dbReference type="KEGG" id="bbel:109485741"/>
<evidence type="ECO:0000256" key="3">
    <source>
        <dbReference type="ARBA" id="ARBA00022801"/>
    </source>
</evidence>
<keyword evidence="9" id="KW-1133">Transmembrane helix</keyword>
<comment type="subcellular location">
    <subcellularLocation>
        <location evidence="1">Membrane</location>
        <topology evidence="1">Single-pass type I membrane protein</topology>
    </subcellularLocation>
</comment>
<dbReference type="GO" id="GO:0016787">
    <property type="term" value="F:hydrolase activity"/>
    <property type="evidence" value="ECO:0007669"/>
    <property type="project" value="UniProtKB-KW"/>
</dbReference>
<dbReference type="GeneID" id="109485741"/>
<gene>
    <name evidence="14" type="primary">LOC109485741</name>
</gene>
<evidence type="ECO:0000256" key="7">
    <source>
        <dbReference type="ARBA" id="ARBA00023180"/>
    </source>
</evidence>
<dbReference type="GO" id="GO:0005886">
    <property type="term" value="C:plasma membrane"/>
    <property type="evidence" value="ECO:0007669"/>
    <property type="project" value="TreeGrafter"/>
</dbReference>
<dbReference type="InterPro" id="IPR013783">
    <property type="entry name" value="Ig-like_fold"/>
</dbReference>
<dbReference type="Pfam" id="PF00047">
    <property type="entry name" value="ig"/>
    <property type="match status" value="1"/>
</dbReference>
<reference evidence="14" key="1">
    <citation type="submission" date="2025-08" db="UniProtKB">
        <authorList>
            <consortium name="RefSeq"/>
        </authorList>
    </citation>
    <scope>IDENTIFICATION</scope>
    <source>
        <tissue evidence="14">Gonad</tissue>
    </source>
</reference>
<evidence type="ECO:0000259" key="12">
    <source>
        <dbReference type="PROSITE" id="PS50835"/>
    </source>
</evidence>
<dbReference type="GO" id="GO:0005911">
    <property type="term" value="C:cell-cell junction"/>
    <property type="evidence" value="ECO:0007669"/>
    <property type="project" value="TreeGrafter"/>
</dbReference>
<keyword evidence="8" id="KW-0393">Immunoglobulin domain</keyword>
<feature type="transmembrane region" description="Helical" evidence="9">
    <location>
        <begin position="254"/>
        <end position="281"/>
    </location>
</feature>
<dbReference type="SMART" id="SM00409">
    <property type="entry name" value="IG"/>
    <property type="match status" value="2"/>
</dbReference>
<dbReference type="InterPro" id="IPR003598">
    <property type="entry name" value="Ig_sub2"/>
</dbReference>
<feature type="signal peptide" evidence="10">
    <location>
        <begin position="1"/>
        <end position="31"/>
    </location>
</feature>
<evidence type="ECO:0000256" key="5">
    <source>
        <dbReference type="ARBA" id="ARBA00023136"/>
    </source>
</evidence>
<name>A0A6P4ZUV0_BRABE</name>
<feature type="domain" description="Ig-like" evidence="12">
    <location>
        <begin position="162"/>
        <end position="246"/>
    </location>
</feature>
<dbReference type="GO" id="GO:0050839">
    <property type="term" value="F:cell adhesion molecule binding"/>
    <property type="evidence" value="ECO:0007669"/>
    <property type="project" value="TreeGrafter"/>
</dbReference>
<keyword evidence="5 9" id="KW-0472">Membrane</keyword>
<proteinExistence type="inferred from homology"/>
<evidence type="ECO:0000256" key="6">
    <source>
        <dbReference type="ARBA" id="ARBA00023157"/>
    </source>
</evidence>
<dbReference type="PROSITE" id="PS50835">
    <property type="entry name" value="IG_LIKE"/>
    <property type="match status" value="2"/>
</dbReference>
<evidence type="ECO:0000256" key="10">
    <source>
        <dbReference type="SAM" id="SignalP"/>
    </source>
</evidence>
<feature type="chain" id="PRO_5028057355" evidence="10">
    <location>
        <begin position="32"/>
        <end position="463"/>
    </location>
</feature>
<sequence>MQQEQLKTTMFLRSLSFFPAILAILWSTTIADDPCDRWKEHVSPYCEVLEPYVSSPRQQSLELLPGDNVTLHCQVEQTLGVHAAGAIWMGWIKDNTTASVHLGKFTYSEKNAANFSTSHALTNARPHDSGTYVCQAKSTGNLQRGNATGVHVTVAEPQLETPNITADVPSPGDIDLGLTVKLRCETQAYPHALFNWTKDGRDISTNHSAATDHMIIGNFSQSDDGLYACVAWNMLGEKLSQELQLTAKPPDGGLPMLIIIAVASGVAVFVVVTVTATIFVYRRRRQFKHCRLESESDEEEGDFSDSVAKYDSGVHCCEKDRSWTEKMVNKLEKEKLRVYFSPRDDIGGGSVFQYLSEGIAKSRNVIIVFSNAADSDEWFKKGYQTAVVEQLDRNLRGRVIPVLMKGFERTNLPLELKDCVALSVEDPKFFERLLRSLSKDSAYESDRQSSVSTEEVLDTIIVL</sequence>
<keyword evidence="7" id="KW-0325">Glycoprotein</keyword>
<evidence type="ECO:0000259" key="11">
    <source>
        <dbReference type="PROSITE" id="PS50104"/>
    </source>
</evidence>
<organism evidence="13 14">
    <name type="scientific">Branchiostoma belcheri</name>
    <name type="common">Amphioxus</name>
    <dbReference type="NCBI Taxonomy" id="7741"/>
    <lineage>
        <taxon>Eukaryota</taxon>
        <taxon>Metazoa</taxon>
        <taxon>Chordata</taxon>
        <taxon>Cephalochordata</taxon>
        <taxon>Leptocardii</taxon>
        <taxon>Amphioxiformes</taxon>
        <taxon>Branchiostomatidae</taxon>
        <taxon>Branchiostoma</taxon>
    </lineage>
</organism>
<evidence type="ECO:0000256" key="8">
    <source>
        <dbReference type="ARBA" id="ARBA00023319"/>
    </source>
</evidence>
<evidence type="ECO:0000313" key="13">
    <source>
        <dbReference type="Proteomes" id="UP000515135"/>
    </source>
</evidence>
<keyword evidence="6" id="KW-1015">Disulfide bond</keyword>
<dbReference type="PROSITE" id="PS50104">
    <property type="entry name" value="TIR"/>
    <property type="match status" value="1"/>
</dbReference>
<dbReference type="SMART" id="SM00408">
    <property type="entry name" value="IGc2"/>
    <property type="match status" value="2"/>
</dbReference>
<dbReference type="PANTHER" id="PTHR11640">
    <property type="entry name" value="NEPHRIN"/>
    <property type="match status" value="1"/>
</dbReference>
<dbReference type="PANTHER" id="PTHR11640:SF164">
    <property type="entry name" value="MAM DOMAIN-CONTAINING GLYCOSYLPHOSPHATIDYLINOSITOL ANCHOR PROTEIN 1"/>
    <property type="match status" value="1"/>
</dbReference>
<dbReference type="InterPro" id="IPR035897">
    <property type="entry name" value="Toll_tir_struct_dom_sf"/>
</dbReference>
<keyword evidence="4" id="KW-0520">NAD</keyword>
<accession>A0A6P4ZUV0</accession>
<comment type="similarity">
    <text evidence="2">Belongs to the interleukin-1 receptor family.</text>
</comment>
<evidence type="ECO:0000256" key="9">
    <source>
        <dbReference type="SAM" id="Phobius"/>
    </source>
</evidence>
<dbReference type="Proteomes" id="UP000515135">
    <property type="component" value="Unplaced"/>
</dbReference>
<dbReference type="GO" id="GO:0098609">
    <property type="term" value="P:cell-cell adhesion"/>
    <property type="evidence" value="ECO:0007669"/>
    <property type="project" value="TreeGrafter"/>
</dbReference>
<dbReference type="InterPro" id="IPR000157">
    <property type="entry name" value="TIR_dom"/>
</dbReference>
<dbReference type="AlphaFoldDB" id="A0A6P4ZUV0"/>
<keyword evidence="13" id="KW-1185">Reference proteome</keyword>
<dbReference type="Gene3D" id="2.60.40.10">
    <property type="entry name" value="Immunoglobulins"/>
    <property type="match status" value="2"/>
</dbReference>
<dbReference type="InterPro" id="IPR036179">
    <property type="entry name" value="Ig-like_dom_sf"/>
</dbReference>
<keyword evidence="9" id="KW-0812">Transmembrane</keyword>
<feature type="domain" description="TIR" evidence="11">
    <location>
        <begin position="308"/>
        <end position="441"/>
    </location>
</feature>